<keyword evidence="3" id="KW-1185">Reference proteome</keyword>
<dbReference type="Proteomes" id="UP000503447">
    <property type="component" value="Chromosome"/>
</dbReference>
<feature type="region of interest" description="Disordered" evidence="1">
    <location>
        <begin position="1"/>
        <end position="34"/>
    </location>
</feature>
<protein>
    <submittedName>
        <fullName evidence="2">Uncharacterized protein</fullName>
    </submittedName>
</protein>
<name>A0A6M5Z2Z1_9BACT</name>
<dbReference type="AlphaFoldDB" id="A0A6M5Z2Z1"/>
<accession>A0A6M5Z2Z1</accession>
<feature type="compositionally biased region" description="Polar residues" evidence="1">
    <location>
        <begin position="23"/>
        <end position="32"/>
    </location>
</feature>
<evidence type="ECO:0000313" key="3">
    <source>
        <dbReference type="Proteomes" id="UP000503447"/>
    </source>
</evidence>
<evidence type="ECO:0000256" key="1">
    <source>
        <dbReference type="SAM" id="MobiDB-lite"/>
    </source>
</evidence>
<gene>
    <name evidence="2" type="ORF">FTUN_7184</name>
</gene>
<proteinExistence type="predicted"/>
<organism evidence="2 3">
    <name type="scientific">Frigoriglobus tundricola</name>
    <dbReference type="NCBI Taxonomy" id="2774151"/>
    <lineage>
        <taxon>Bacteria</taxon>
        <taxon>Pseudomonadati</taxon>
        <taxon>Planctomycetota</taxon>
        <taxon>Planctomycetia</taxon>
        <taxon>Gemmatales</taxon>
        <taxon>Gemmataceae</taxon>
        <taxon>Frigoriglobus</taxon>
    </lineage>
</organism>
<sequence>MMEGQFSQRDLVAKEKYKVPRMNTASADQNKNSFSSDLRSLCSSVALCSHSESGPRQLRHDQP</sequence>
<dbReference type="EMBL" id="CP053452">
    <property type="protein sequence ID" value="QJW99572.1"/>
    <property type="molecule type" value="Genomic_DNA"/>
</dbReference>
<reference evidence="3" key="1">
    <citation type="submission" date="2020-05" db="EMBL/GenBank/DDBJ databases">
        <title>Frigoriglobus tundricola gen. nov., sp. nov., a psychrotolerant cellulolytic planctomycete of the family Gemmataceae with two divergent copies of 16S rRNA gene.</title>
        <authorList>
            <person name="Kulichevskaya I.S."/>
            <person name="Ivanova A.A."/>
            <person name="Naumoff D.G."/>
            <person name="Beletsky A.V."/>
            <person name="Rijpstra W.I.C."/>
            <person name="Sinninghe Damste J.S."/>
            <person name="Mardanov A.V."/>
            <person name="Ravin N.V."/>
            <person name="Dedysh S.N."/>
        </authorList>
    </citation>
    <scope>NUCLEOTIDE SEQUENCE [LARGE SCALE GENOMIC DNA]</scope>
    <source>
        <strain evidence="3">PL17</strain>
    </source>
</reference>
<evidence type="ECO:0000313" key="2">
    <source>
        <dbReference type="EMBL" id="QJW99572.1"/>
    </source>
</evidence>
<dbReference type="KEGG" id="ftj:FTUN_7184"/>